<protein>
    <submittedName>
        <fullName evidence="1">Uncharacterized protein</fullName>
    </submittedName>
</protein>
<proteinExistence type="predicted"/>
<keyword evidence="2" id="KW-1185">Reference proteome</keyword>
<reference evidence="1 2" key="1">
    <citation type="submission" date="2016-03" db="EMBL/GenBank/DDBJ databases">
        <authorList>
            <person name="Ploux O."/>
        </authorList>
    </citation>
    <scope>NUCLEOTIDE SEQUENCE [LARGE SCALE GENOMIC DNA]</scope>
    <source>
        <strain evidence="1 2">UAMH 11012</strain>
    </source>
</reference>
<evidence type="ECO:0000313" key="2">
    <source>
        <dbReference type="Proteomes" id="UP000184330"/>
    </source>
</evidence>
<dbReference type="OrthoDB" id="2269179at2759"/>
<evidence type="ECO:0000313" key="1">
    <source>
        <dbReference type="EMBL" id="CZR61687.1"/>
    </source>
</evidence>
<gene>
    <name evidence="1" type="ORF">PAC_11584</name>
</gene>
<dbReference type="EMBL" id="FJOG01000019">
    <property type="protein sequence ID" value="CZR61687.1"/>
    <property type="molecule type" value="Genomic_DNA"/>
</dbReference>
<dbReference type="AlphaFoldDB" id="A0A1L7X9N5"/>
<name>A0A1L7X9N5_9HELO</name>
<sequence length="268" mass="30415">MGESELSVRRNQRVDRHCGIITKVMGIHSMVSIRYVGMSSAVSGWERMQQDLTMRSGGIYKSFVDSLATLYPAVLESCRVFTFRQAISAPLQAYENGSISNLVWPIDWSHTDLREQILIALFDRRTLLNRQPGGWCSSYLPSVEDCTRFQRLQTSVFRTLEDTDHIRSASDEMVAGIQTWIAKVKRFAHKHPKELGTDLYPITDIHETAYTRQAVPMNVKGHVLLGMSGDAVPLSGILVPIPFWRQRARTVQILGDDLSRLMAFEKDQ</sequence>
<dbReference type="Proteomes" id="UP000184330">
    <property type="component" value="Unassembled WGS sequence"/>
</dbReference>
<dbReference type="STRING" id="576137.A0A1L7X9N5"/>
<accession>A0A1L7X9N5</accession>
<organism evidence="1 2">
    <name type="scientific">Phialocephala subalpina</name>
    <dbReference type="NCBI Taxonomy" id="576137"/>
    <lineage>
        <taxon>Eukaryota</taxon>
        <taxon>Fungi</taxon>
        <taxon>Dikarya</taxon>
        <taxon>Ascomycota</taxon>
        <taxon>Pezizomycotina</taxon>
        <taxon>Leotiomycetes</taxon>
        <taxon>Helotiales</taxon>
        <taxon>Mollisiaceae</taxon>
        <taxon>Phialocephala</taxon>
        <taxon>Phialocephala fortinii species complex</taxon>
    </lineage>
</organism>